<dbReference type="SUPFAM" id="SSF55785">
    <property type="entry name" value="PYP-like sensor domain (PAS domain)"/>
    <property type="match status" value="3"/>
</dbReference>
<dbReference type="InterPro" id="IPR005467">
    <property type="entry name" value="His_kinase_dom"/>
</dbReference>
<dbReference type="InterPro" id="IPR003661">
    <property type="entry name" value="HisK_dim/P_dom"/>
</dbReference>
<dbReference type="NCBIfam" id="TIGR00229">
    <property type="entry name" value="sensory_box"/>
    <property type="match status" value="1"/>
</dbReference>
<dbReference type="Gene3D" id="1.10.287.130">
    <property type="match status" value="1"/>
</dbReference>
<dbReference type="Pfam" id="PF13426">
    <property type="entry name" value="PAS_9"/>
    <property type="match status" value="2"/>
</dbReference>
<dbReference type="RefSeq" id="WP_379758417.1">
    <property type="nucleotide sequence ID" value="NZ_JBHSYB010000063.1"/>
</dbReference>
<feature type="modified residue" description="4-aspartylphosphate" evidence="5">
    <location>
        <position position="754"/>
    </location>
</feature>
<dbReference type="Pfam" id="PF00512">
    <property type="entry name" value="HisKA"/>
    <property type="match status" value="1"/>
</dbReference>
<dbReference type="SMART" id="SM00388">
    <property type="entry name" value="HisKA"/>
    <property type="match status" value="1"/>
</dbReference>
<dbReference type="PROSITE" id="PS50112">
    <property type="entry name" value="PAS"/>
    <property type="match status" value="2"/>
</dbReference>
<feature type="domain" description="Histidine kinase" evidence="6">
    <location>
        <begin position="457"/>
        <end position="679"/>
    </location>
</feature>
<dbReference type="SMART" id="SM00091">
    <property type="entry name" value="PAS"/>
    <property type="match status" value="2"/>
</dbReference>
<dbReference type="InterPro" id="IPR003594">
    <property type="entry name" value="HATPase_dom"/>
</dbReference>
<keyword evidence="11" id="KW-1185">Reference proteome</keyword>
<dbReference type="InterPro" id="IPR011006">
    <property type="entry name" value="CheY-like_superfamily"/>
</dbReference>
<evidence type="ECO:0000313" key="11">
    <source>
        <dbReference type="Proteomes" id="UP001597051"/>
    </source>
</evidence>
<sequence length="823" mass="93619">MEGNKPKSEFGSLRKKAEALINEKANSEDQYSYSSAIQFIHELEVHQIEIQLQNEELILANKNAKESFEQFIKLYDFAPIGYLTLSEDGSILELNYKTASLLGKERSSLLNKLLGFFISEKSKGILNTFIKKVFDSDTNQYCELVVDSDTYSPKYLSLNGIKTKEGNQCSVSVSDITVSKMAAESLEKSDVLLKKSQIIAKIGTYILDFSSGKWSGSEVLDTIFGITIDFDRSISGWVSIIHPDWQEMMIKYFTEEVIGGKTKFDKKYKIIRQNDHEERWVHEQGELLFDENNELKKMIGTVQDITMNLLAEEKLNQLSQAVEQSPLAIIITDIQGVIEYANPKFVEMSGYNLEETIGRNPRISKSGHTSPTQYKKMWQTITSGNVWHGDFHNLKKDGTPYWVSAAISPIQNPEGVTTHFLAIEEDITLRKKTEQDLIEAKEHAEESDRLKSAFLANMSHEIRTPLNGILGFTNLLKDPTLSFIEQQEYLEIIEKSGSRLLNIINDIIDISKIESGQMEVSLTETNINKQLEFIYAFFEPEIKNKNIEFILQNNQSQNELIITTDSEKIYAILINLVKNAIKFTNKGKIEFGYTLRKDKQPAELEFFVKDSGIGIPKNKIETIFKRFIQVDISDKRAYQGSGLGLSISKAYVDMLGGKIWVKSTLNEGSTFYFTIPYHSEHQIKDFETTDKGEIKNEHQIKNLKILIVEDDEISKLLLSKVVSPYAKEILKVSSGLDAIAISHANPDVDLILMDINMSEMDGYEATRQIREFNKKVIIIAQTANVLTSDRKKALLAGCNDYISKPINKSHLNDLIQKYFKKRV</sequence>
<dbReference type="Gene3D" id="3.40.50.2300">
    <property type="match status" value="1"/>
</dbReference>
<dbReference type="PROSITE" id="PS50110">
    <property type="entry name" value="RESPONSE_REGULATORY"/>
    <property type="match status" value="1"/>
</dbReference>
<dbReference type="InterPro" id="IPR000014">
    <property type="entry name" value="PAS"/>
</dbReference>
<name>A0ABW3J199_9FLAO</name>
<accession>A0ABW3J199</accession>
<evidence type="ECO:0000256" key="4">
    <source>
        <dbReference type="ARBA" id="ARBA00023012"/>
    </source>
</evidence>
<dbReference type="PROSITE" id="PS50113">
    <property type="entry name" value="PAC"/>
    <property type="match status" value="2"/>
</dbReference>
<dbReference type="PANTHER" id="PTHR45339:SF1">
    <property type="entry name" value="HYBRID SIGNAL TRANSDUCTION HISTIDINE KINASE J"/>
    <property type="match status" value="1"/>
</dbReference>
<dbReference type="SUPFAM" id="SSF55874">
    <property type="entry name" value="ATPase domain of HSP90 chaperone/DNA topoisomerase II/histidine kinase"/>
    <property type="match status" value="1"/>
</dbReference>
<dbReference type="InterPro" id="IPR001610">
    <property type="entry name" value="PAC"/>
</dbReference>
<evidence type="ECO:0000256" key="3">
    <source>
        <dbReference type="ARBA" id="ARBA00022553"/>
    </source>
</evidence>
<dbReference type="Gene3D" id="2.10.70.100">
    <property type="match status" value="1"/>
</dbReference>
<dbReference type="PROSITE" id="PS50109">
    <property type="entry name" value="HIS_KIN"/>
    <property type="match status" value="1"/>
</dbReference>
<dbReference type="Gene3D" id="3.30.450.20">
    <property type="entry name" value="PAS domain"/>
    <property type="match status" value="3"/>
</dbReference>
<protein>
    <recommendedName>
        <fullName evidence="2">histidine kinase</fullName>
        <ecNumber evidence="2">2.7.13.3</ecNumber>
    </recommendedName>
</protein>
<dbReference type="InterPro" id="IPR000700">
    <property type="entry name" value="PAS-assoc_C"/>
</dbReference>
<dbReference type="PANTHER" id="PTHR45339">
    <property type="entry name" value="HYBRID SIGNAL TRANSDUCTION HISTIDINE KINASE J"/>
    <property type="match status" value="1"/>
</dbReference>
<dbReference type="InterPro" id="IPR035965">
    <property type="entry name" value="PAS-like_dom_sf"/>
</dbReference>
<dbReference type="PRINTS" id="PR00344">
    <property type="entry name" value="BCTRLSENSOR"/>
</dbReference>
<dbReference type="InterPro" id="IPR013655">
    <property type="entry name" value="PAS_fold_3"/>
</dbReference>
<evidence type="ECO:0000259" key="8">
    <source>
        <dbReference type="PROSITE" id="PS50112"/>
    </source>
</evidence>
<evidence type="ECO:0000259" key="9">
    <source>
        <dbReference type="PROSITE" id="PS50113"/>
    </source>
</evidence>
<dbReference type="InterPro" id="IPR004358">
    <property type="entry name" value="Sig_transdc_His_kin-like_C"/>
</dbReference>
<dbReference type="CDD" id="cd00130">
    <property type="entry name" value="PAS"/>
    <property type="match status" value="1"/>
</dbReference>
<evidence type="ECO:0000256" key="5">
    <source>
        <dbReference type="PROSITE-ProRule" id="PRU00169"/>
    </source>
</evidence>
<dbReference type="InterPro" id="IPR036097">
    <property type="entry name" value="HisK_dim/P_sf"/>
</dbReference>
<keyword evidence="4" id="KW-0902">Two-component regulatory system</keyword>
<evidence type="ECO:0000256" key="2">
    <source>
        <dbReference type="ARBA" id="ARBA00012438"/>
    </source>
</evidence>
<evidence type="ECO:0000256" key="1">
    <source>
        <dbReference type="ARBA" id="ARBA00000085"/>
    </source>
</evidence>
<dbReference type="Pfam" id="PF02518">
    <property type="entry name" value="HATPase_c"/>
    <property type="match status" value="1"/>
</dbReference>
<dbReference type="Pfam" id="PF00072">
    <property type="entry name" value="Response_reg"/>
    <property type="match status" value="1"/>
</dbReference>
<dbReference type="SMART" id="SM00387">
    <property type="entry name" value="HATPase_c"/>
    <property type="match status" value="1"/>
</dbReference>
<dbReference type="CDD" id="cd00082">
    <property type="entry name" value="HisKA"/>
    <property type="match status" value="1"/>
</dbReference>
<dbReference type="Pfam" id="PF08447">
    <property type="entry name" value="PAS_3"/>
    <property type="match status" value="1"/>
</dbReference>
<dbReference type="Gene3D" id="3.30.565.10">
    <property type="entry name" value="Histidine kinase-like ATPase, C-terminal domain"/>
    <property type="match status" value="1"/>
</dbReference>
<comment type="catalytic activity">
    <reaction evidence="1">
        <text>ATP + protein L-histidine = ADP + protein N-phospho-L-histidine.</text>
        <dbReference type="EC" id="2.7.13.3"/>
    </reaction>
</comment>
<dbReference type="EC" id="2.7.13.3" evidence="2"/>
<feature type="domain" description="PAS" evidence="8">
    <location>
        <begin position="314"/>
        <end position="360"/>
    </location>
</feature>
<dbReference type="SUPFAM" id="SSF47384">
    <property type="entry name" value="Homodimeric domain of signal transducing histidine kinase"/>
    <property type="match status" value="1"/>
</dbReference>
<proteinExistence type="predicted"/>
<feature type="domain" description="Response regulatory" evidence="7">
    <location>
        <begin position="704"/>
        <end position="819"/>
    </location>
</feature>
<feature type="domain" description="PAC" evidence="9">
    <location>
        <begin position="264"/>
        <end position="317"/>
    </location>
</feature>
<dbReference type="Proteomes" id="UP001597051">
    <property type="component" value="Unassembled WGS sequence"/>
</dbReference>
<gene>
    <name evidence="10" type="ORF">ACFQ0S_05170</name>
</gene>
<evidence type="ECO:0000259" key="6">
    <source>
        <dbReference type="PROSITE" id="PS50109"/>
    </source>
</evidence>
<feature type="domain" description="PAC" evidence="9">
    <location>
        <begin position="387"/>
        <end position="439"/>
    </location>
</feature>
<evidence type="ECO:0000259" key="7">
    <source>
        <dbReference type="PROSITE" id="PS50110"/>
    </source>
</evidence>
<reference evidence="11" key="1">
    <citation type="journal article" date="2019" name="Int. J. Syst. Evol. Microbiol.">
        <title>The Global Catalogue of Microorganisms (GCM) 10K type strain sequencing project: providing services to taxonomists for standard genome sequencing and annotation.</title>
        <authorList>
            <consortium name="The Broad Institute Genomics Platform"/>
            <consortium name="The Broad Institute Genome Sequencing Center for Infectious Disease"/>
            <person name="Wu L."/>
            <person name="Ma J."/>
        </authorList>
    </citation>
    <scope>NUCLEOTIDE SEQUENCE [LARGE SCALE GENOMIC DNA]</scope>
    <source>
        <strain evidence="11">CECT 7649</strain>
    </source>
</reference>
<dbReference type="CDD" id="cd16922">
    <property type="entry name" value="HATPase_EvgS-ArcB-TorS-like"/>
    <property type="match status" value="1"/>
</dbReference>
<organism evidence="10 11">
    <name type="scientific">Flavobacterium myungsuense</name>
    <dbReference type="NCBI Taxonomy" id="651823"/>
    <lineage>
        <taxon>Bacteria</taxon>
        <taxon>Pseudomonadati</taxon>
        <taxon>Bacteroidota</taxon>
        <taxon>Flavobacteriia</taxon>
        <taxon>Flavobacteriales</taxon>
        <taxon>Flavobacteriaceae</taxon>
        <taxon>Flavobacterium</taxon>
    </lineage>
</organism>
<evidence type="ECO:0000313" key="10">
    <source>
        <dbReference type="EMBL" id="MFD0983864.1"/>
    </source>
</evidence>
<dbReference type="SMART" id="SM00448">
    <property type="entry name" value="REC"/>
    <property type="match status" value="1"/>
</dbReference>
<dbReference type="SMART" id="SM00086">
    <property type="entry name" value="PAC"/>
    <property type="match status" value="2"/>
</dbReference>
<feature type="domain" description="PAS" evidence="8">
    <location>
        <begin position="67"/>
        <end position="137"/>
    </location>
</feature>
<keyword evidence="3 5" id="KW-0597">Phosphoprotein</keyword>
<dbReference type="CDD" id="cd17546">
    <property type="entry name" value="REC_hyHK_CKI1_RcsC-like"/>
    <property type="match status" value="1"/>
</dbReference>
<dbReference type="InterPro" id="IPR001789">
    <property type="entry name" value="Sig_transdc_resp-reg_receiver"/>
</dbReference>
<comment type="caution">
    <text evidence="10">The sequence shown here is derived from an EMBL/GenBank/DDBJ whole genome shotgun (WGS) entry which is preliminary data.</text>
</comment>
<dbReference type="EMBL" id="JBHTIZ010000012">
    <property type="protein sequence ID" value="MFD0983864.1"/>
    <property type="molecule type" value="Genomic_DNA"/>
</dbReference>
<dbReference type="InterPro" id="IPR036890">
    <property type="entry name" value="HATPase_C_sf"/>
</dbReference>
<dbReference type="SUPFAM" id="SSF52172">
    <property type="entry name" value="CheY-like"/>
    <property type="match status" value="1"/>
</dbReference>